<dbReference type="AlphaFoldDB" id="A0A645ARF9"/>
<name>A0A645ARF9_9ZZZZ</name>
<protein>
    <recommendedName>
        <fullName evidence="2">Sortase family protein</fullName>
    </recommendedName>
</protein>
<evidence type="ECO:0008006" key="2">
    <source>
        <dbReference type="Google" id="ProtNLM"/>
    </source>
</evidence>
<dbReference type="EMBL" id="VSSQ01015237">
    <property type="protein sequence ID" value="MPM55358.1"/>
    <property type="molecule type" value="Genomic_DNA"/>
</dbReference>
<accession>A0A645ARF9</accession>
<organism evidence="1">
    <name type="scientific">bioreactor metagenome</name>
    <dbReference type="NCBI Taxonomy" id="1076179"/>
    <lineage>
        <taxon>unclassified sequences</taxon>
        <taxon>metagenomes</taxon>
        <taxon>ecological metagenomes</taxon>
    </lineage>
</organism>
<sequence>MKNTLQKIFRIFLVNASLLLAFAPALNVTSIPVTGNSAIFAAVPTTVQSVDDFAASVKNGNASQITGVYATDKFALTVVQQPSGNAGYVSTASETVTQFGLASSYGSTGLLAHNYLAGKYFSSISSGATLTVIFGDGSKKNYTVSEVRQYKALDPTNLYSNFVNLNDSSKTLSSTDVFNETFGKSGALVLQTCITKDGNSSWGRLFIIAYSS</sequence>
<proteinExistence type="predicted"/>
<reference evidence="1" key="1">
    <citation type="submission" date="2019-08" db="EMBL/GenBank/DDBJ databases">
        <authorList>
            <person name="Kucharzyk K."/>
            <person name="Murdoch R.W."/>
            <person name="Higgins S."/>
            <person name="Loffler F."/>
        </authorList>
    </citation>
    <scope>NUCLEOTIDE SEQUENCE</scope>
</reference>
<comment type="caution">
    <text evidence="1">The sequence shown here is derived from an EMBL/GenBank/DDBJ whole genome shotgun (WGS) entry which is preliminary data.</text>
</comment>
<gene>
    <name evidence="1" type="ORF">SDC9_102153</name>
</gene>
<evidence type="ECO:0000313" key="1">
    <source>
        <dbReference type="EMBL" id="MPM55358.1"/>
    </source>
</evidence>